<name>A0ABV9D6E3_9MICO</name>
<dbReference type="RefSeq" id="WP_122824726.1">
    <property type="nucleotide sequence ID" value="NZ_CP033325.1"/>
</dbReference>
<protein>
    <recommendedName>
        <fullName evidence="1">Terminase small subunit actinomycetes phage-type domain-containing protein</fullName>
    </recommendedName>
</protein>
<evidence type="ECO:0000313" key="3">
    <source>
        <dbReference type="Proteomes" id="UP001595955"/>
    </source>
</evidence>
<dbReference type="Pfam" id="PF23931">
    <property type="entry name" value="Terminase_6"/>
    <property type="match status" value="1"/>
</dbReference>
<feature type="domain" description="Terminase small subunit actinomycetes phage-type" evidence="1">
    <location>
        <begin position="65"/>
        <end position="138"/>
    </location>
</feature>
<keyword evidence="3" id="KW-1185">Reference proteome</keyword>
<evidence type="ECO:0000313" key="2">
    <source>
        <dbReference type="EMBL" id="MFC4554182.1"/>
    </source>
</evidence>
<dbReference type="Proteomes" id="UP001595955">
    <property type="component" value="Unassembled WGS sequence"/>
</dbReference>
<proteinExistence type="predicted"/>
<sequence length="144" mass="15075">MSQVALNQAPSLLEDEVRELIRRRGVDPARDAEGVRALIAAAVAVADRTVRAGKATTDSRLKLDPTLDAALIASAQKHADSIDAAVASEDADRITNATYLTPHLLGLLRQMGATPKVRREAGGAVTSASSEALARLQVLTGGRV</sequence>
<dbReference type="EMBL" id="JBHSGF010000002">
    <property type="protein sequence ID" value="MFC4554182.1"/>
    <property type="molecule type" value="Genomic_DNA"/>
</dbReference>
<accession>A0ABV9D6E3</accession>
<gene>
    <name evidence="2" type="ORF">ACFO3F_02885</name>
</gene>
<comment type="caution">
    <text evidence="2">The sequence shown here is derived from an EMBL/GenBank/DDBJ whole genome shotgun (WGS) entry which is preliminary data.</text>
</comment>
<dbReference type="InterPro" id="IPR057630">
    <property type="entry name" value="Terminase_6"/>
</dbReference>
<reference evidence="3" key="1">
    <citation type="journal article" date="2019" name="Int. J. Syst. Evol. Microbiol.">
        <title>The Global Catalogue of Microorganisms (GCM) 10K type strain sequencing project: providing services to taxonomists for standard genome sequencing and annotation.</title>
        <authorList>
            <consortium name="The Broad Institute Genomics Platform"/>
            <consortium name="The Broad Institute Genome Sequencing Center for Infectious Disease"/>
            <person name="Wu L."/>
            <person name="Ma J."/>
        </authorList>
    </citation>
    <scope>NUCLEOTIDE SEQUENCE [LARGE SCALE GENOMIC DNA]</scope>
    <source>
        <strain evidence="3">JCM 3369</strain>
    </source>
</reference>
<organism evidence="2 3">
    <name type="scientific">Georgenia faecalis</name>
    <dbReference type="NCBI Taxonomy" id="2483799"/>
    <lineage>
        <taxon>Bacteria</taxon>
        <taxon>Bacillati</taxon>
        <taxon>Actinomycetota</taxon>
        <taxon>Actinomycetes</taxon>
        <taxon>Micrococcales</taxon>
        <taxon>Bogoriellaceae</taxon>
        <taxon>Georgenia</taxon>
    </lineage>
</organism>
<evidence type="ECO:0000259" key="1">
    <source>
        <dbReference type="Pfam" id="PF23931"/>
    </source>
</evidence>